<evidence type="ECO:0000313" key="1">
    <source>
        <dbReference type="EMBL" id="RRJ63583.1"/>
    </source>
</evidence>
<dbReference type="Proteomes" id="UP000267017">
    <property type="component" value="Unassembled WGS sequence"/>
</dbReference>
<name>A0A3P3U4T2_9BACL</name>
<dbReference type="AlphaFoldDB" id="A0A3P3U4T2"/>
<evidence type="ECO:0000313" key="2">
    <source>
        <dbReference type="Proteomes" id="UP000267017"/>
    </source>
</evidence>
<reference evidence="1 2" key="1">
    <citation type="submission" date="2018-11" db="EMBL/GenBank/DDBJ databases">
        <title>Genome sequencing of Paenibacillus sp. KCOM 3021 (= ChDC PVNT-B20).</title>
        <authorList>
            <person name="Kook J.-K."/>
            <person name="Park S.-N."/>
            <person name="Lim Y.K."/>
        </authorList>
    </citation>
    <scope>NUCLEOTIDE SEQUENCE [LARGE SCALE GENOMIC DNA]</scope>
    <source>
        <strain evidence="1 2">KCOM 3021</strain>
    </source>
</reference>
<keyword evidence="2" id="KW-1185">Reference proteome</keyword>
<comment type="caution">
    <text evidence="1">The sequence shown here is derived from an EMBL/GenBank/DDBJ whole genome shotgun (WGS) entry which is preliminary data.</text>
</comment>
<proteinExistence type="predicted"/>
<sequence length="120" mass="14181">MRVEQSQLPRNAKGHASFVEIPRKWLAKCKTAVHFRLKDTFLSHSPKTDVLLHFNRSNREDLRKMKCTFAVDPVKRRRYQRNKREAKRAALKEKARQGLNALPDFFPFCRCKIISLPCRT</sequence>
<accession>A0A3P3U4T2</accession>
<organism evidence="1 2">
    <name type="scientific">Paenibacillus oralis</name>
    <dbReference type="NCBI Taxonomy" id="2490856"/>
    <lineage>
        <taxon>Bacteria</taxon>
        <taxon>Bacillati</taxon>
        <taxon>Bacillota</taxon>
        <taxon>Bacilli</taxon>
        <taxon>Bacillales</taxon>
        <taxon>Paenibacillaceae</taxon>
        <taxon>Paenibacillus</taxon>
    </lineage>
</organism>
<dbReference type="RefSeq" id="WP_128631418.1">
    <property type="nucleotide sequence ID" value="NZ_RRCN01000001.1"/>
</dbReference>
<gene>
    <name evidence="1" type="ORF">EHV15_12080</name>
</gene>
<protein>
    <submittedName>
        <fullName evidence="1">Uncharacterized protein</fullName>
    </submittedName>
</protein>
<dbReference type="EMBL" id="RRCN01000001">
    <property type="protein sequence ID" value="RRJ63583.1"/>
    <property type="molecule type" value="Genomic_DNA"/>
</dbReference>